<dbReference type="GO" id="GO:0072699">
    <property type="term" value="P:protein localization to cortical microtubule cytoskeleton"/>
    <property type="evidence" value="ECO:0007669"/>
    <property type="project" value="TreeGrafter"/>
</dbReference>
<gene>
    <name evidence="3" type="ORF">SMRZ_LOCUS3052</name>
</gene>
<feature type="compositionally biased region" description="Acidic residues" evidence="2">
    <location>
        <begin position="530"/>
        <end position="545"/>
    </location>
</feature>
<accession>A0A183LGX7</accession>
<evidence type="ECO:0000313" key="4">
    <source>
        <dbReference type="Proteomes" id="UP000277204"/>
    </source>
</evidence>
<feature type="compositionally biased region" description="Polar residues" evidence="2">
    <location>
        <begin position="610"/>
        <end position="622"/>
    </location>
</feature>
<feature type="region of interest" description="Disordered" evidence="2">
    <location>
        <begin position="707"/>
        <end position="726"/>
    </location>
</feature>
<feature type="region of interest" description="Disordered" evidence="2">
    <location>
        <begin position="753"/>
        <end position="772"/>
    </location>
</feature>
<feature type="compositionally biased region" description="Basic and acidic residues" evidence="2">
    <location>
        <begin position="1066"/>
        <end position="1075"/>
    </location>
</feature>
<evidence type="ECO:0000256" key="2">
    <source>
        <dbReference type="SAM" id="MobiDB-lite"/>
    </source>
</evidence>
<feature type="compositionally biased region" description="Polar residues" evidence="2">
    <location>
        <begin position="440"/>
        <end position="449"/>
    </location>
</feature>
<proteinExistence type="predicted"/>
<dbReference type="PANTHER" id="PTHR31342:SF7">
    <property type="entry name" value="PROTEIN CHUP1, CHLOROPLASTIC"/>
    <property type="match status" value="1"/>
</dbReference>
<feature type="compositionally biased region" description="Low complexity" evidence="2">
    <location>
        <begin position="228"/>
        <end position="241"/>
    </location>
</feature>
<name>A0A183LGX7_9TREM</name>
<feature type="region of interest" description="Disordered" evidence="2">
    <location>
        <begin position="494"/>
        <end position="550"/>
    </location>
</feature>
<keyword evidence="1" id="KW-0175">Coiled coil</keyword>
<dbReference type="InterPro" id="IPR040265">
    <property type="entry name" value="CHUP1/IPGA1-like"/>
</dbReference>
<feature type="region of interest" description="Disordered" evidence="2">
    <location>
        <begin position="679"/>
        <end position="698"/>
    </location>
</feature>
<feature type="compositionally biased region" description="Low complexity" evidence="2">
    <location>
        <begin position="1077"/>
        <end position="1088"/>
    </location>
</feature>
<reference evidence="3 4" key="1">
    <citation type="submission" date="2018-11" db="EMBL/GenBank/DDBJ databases">
        <authorList>
            <consortium name="Pathogen Informatics"/>
        </authorList>
    </citation>
    <scope>NUCLEOTIDE SEQUENCE [LARGE SCALE GENOMIC DNA]</scope>
    <source>
        <strain evidence="3 4">Zambia</strain>
    </source>
</reference>
<feature type="region of interest" description="Disordered" evidence="2">
    <location>
        <begin position="425"/>
        <end position="449"/>
    </location>
</feature>
<feature type="compositionally biased region" description="Polar residues" evidence="2">
    <location>
        <begin position="494"/>
        <end position="504"/>
    </location>
</feature>
<evidence type="ECO:0000313" key="3">
    <source>
        <dbReference type="EMBL" id="VDO56903.1"/>
    </source>
</evidence>
<feature type="region of interest" description="Disordered" evidence="2">
    <location>
        <begin position="226"/>
        <end position="249"/>
    </location>
</feature>
<dbReference type="Proteomes" id="UP000277204">
    <property type="component" value="Unassembled WGS sequence"/>
</dbReference>
<feature type="compositionally biased region" description="Low complexity" evidence="2">
    <location>
        <begin position="594"/>
        <end position="609"/>
    </location>
</feature>
<evidence type="ECO:0000256" key="1">
    <source>
        <dbReference type="ARBA" id="ARBA00023054"/>
    </source>
</evidence>
<feature type="compositionally biased region" description="Low complexity" evidence="2">
    <location>
        <begin position="1326"/>
        <end position="1337"/>
    </location>
</feature>
<feature type="region of interest" description="Disordered" evidence="2">
    <location>
        <begin position="594"/>
        <end position="631"/>
    </location>
</feature>
<keyword evidence="4" id="KW-1185">Reference proteome</keyword>
<feature type="compositionally biased region" description="Pro residues" evidence="2">
    <location>
        <begin position="1312"/>
        <end position="1325"/>
    </location>
</feature>
<feature type="compositionally biased region" description="Basic and acidic residues" evidence="2">
    <location>
        <begin position="505"/>
        <end position="521"/>
    </location>
</feature>
<feature type="region of interest" description="Disordered" evidence="2">
    <location>
        <begin position="1052"/>
        <end position="1118"/>
    </location>
</feature>
<dbReference type="PANTHER" id="PTHR31342">
    <property type="entry name" value="PROTEIN CHUP1, CHLOROPLASTIC"/>
    <property type="match status" value="1"/>
</dbReference>
<dbReference type="STRING" id="48269.A0A183LGX7"/>
<feature type="region of interest" description="Disordered" evidence="2">
    <location>
        <begin position="1294"/>
        <end position="1341"/>
    </location>
</feature>
<dbReference type="GO" id="GO:0055028">
    <property type="term" value="C:cortical microtubule"/>
    <property type="evidence" value="ECO:0007669"/>
    <property type="project" value="TreeGrafter"/>
</dbReference>
<organism evidence="3 4">
    <name type="scientific">Schistosoma margrebowiei</name>
    <dbReference type="NCBI Taxonomy" id="48269"/>
    <lineage>
        <taxon>Eukaryota</taxon>
        <taxon>Metazoa</taxon>
        <taxon>Spiralia</taxon>
        <taxon>Lophotrochozoa</taxon>
        <taxon>Platyhelminthes</taxon>
        <taxon>Trematoda</taxon>
        <taxon>Digenea</taxon>
        <taxon>Strigeidida</taxon>
        <taxon>Schistosomatoidea</taxon>
        <taxon>Schistosomatidae</taxon>
        <taxon>Schistosoma</taxon>
    </lineage>
</organism>
<dbReference type="EMBL" id="UZAI01000839">
    <property type="protein sequence ID" value="VDO56903.1"/>
    <property type="molecule type" value="Genomic_DNA"/>
</dbReference>
<protein>
    <submittedName>
        <fullName evidence="3">Uncharacterized protein</fullName>
    </submittedName>
</protein>
<sequence length="1369" mass="149397">MVPCANNPSFQLALLYVANEILTKSSKYGVSEFGEALKPVVTQAAQFLKLVLLSLKIKHIYTDLGHLYLSLQNATEQVDKKNITPTSHYNSNADSIVKNFNPEKLLDTLRKIKQLDEICESHGKFDINPLGYGTPISSTVSSLKSKEESRSLTGQVDKCCKHLEFIYKKYEERLEHMNALQSILEGAEIYYNVQLKEVAVVVNAYGTYGKRVTKTLSQLHDLIHMDHTSSSSSPSRTTTTTCQPDHNKQSTKYNRENCLNESRYAGDEYYEDLNDGFTHHDDDDDNDGVGVDLEYHEDIDVDKEDGSINNNNNTKLLNKKDIEYSSDIINNQSPIDISSKVITDSLTNRINNQSSNIFNLLVKSNNSTTIGKECDSKSSIHQSQTFQSMCKPTPFGFPIFQPVCDASGDVDYRVLLNPTLPNLVKTNDDNNSRPEMIPTSKLQDPIVTNPSEVNPINSLSNMPKMNPHDTSVVVNANSYSHKFKSLHKTVYSTCTSSNTQNNKDTVSDYHHQQQHGHDKTTNKTSHTAVDDEEDNMEVSDGEEPSDITNQTILDKKVNQNDQSGVCSQQDKDWRIFTEVQCNVMKPINCLTGTTSDNNPTTPTISPNNPVVGSTVPSESFMQPTPPRPPTSVRIPPPPAPPPFVVGGLDNQHSFSPPPPLPSTLNELAYHQHHTLPVTKSDSFIPQSPAPPPPPMLLNLKQINTTITSSASSSGSSELTKSSEQSSINSCEIIQSEKLSAIDILKNLCQSSSLQSSKSSSSSSSLSSSSSSSFNFSSNVMTTSISSFISPFSSIPLSISTSSSSLSIENDITSSLSNSNIPLLSPNNIQQDIIMNSLNSIKNLPISTSSSSSSCETNIHQNVNKKMIEDPFAVISRLTGLSNLMKNIPTQSNPTTLSVTSPIPSNNPVLESFHDTTVSASTTITTITTTTAATDLCWKTNHLMNDPLLLSSTNDFKSIDCVQGAITTNAIITTTENVSNNSYIPCVKRSRFSDAINIEDNSKTTVPSSTTNTLSTTNVTILSCTTPTTTTTISSSSTSSDLLRCSIDKKSSSSCVSKTSINNDNEEQSKFSDFDKINSMNSSNDSDSSPGGGDTPTLDERQDDLLLSGNNDKDQSLISFHPFGTPASSLADFLIPNSCHGTDPKSFLSNIPHSIVSQTSITPSPIPSLTSGYRLPFCNLSNSMNNTTSIPVVNSMNIPSTQLSMIQPTVLTANNNPNLSITNSQVAAGLTHSNMMFYDPMTRMPITPRPLVPGPFMISPQQTRSIATVPAQNNLQLPTTLFRGQNWSQSLVNQTTSLQRPPSNDFWALMSTVPPPPPPPPPPPQQPSTLSQPPTLSSFNPTQIRQPLIGGMLLNPNAWMFSSTNRDQKK</sequence>